<dbReference type="PANTHER" id="PTHR43133:SF63">
    <property type="entry name" value="RNA POLYMERASE SIGMA FACTOR FECI-RELATED"/>
    <property type="match status" value="1"/>
</dbReference>
<dbReference type="InterPro" id="IPR014284">
    <property type="entry name" value="RNA_pol_sigma-70_dom"/>
</dbReference>
<keyword evidence="2" id="KW-0805">Transcription regulation</keyword>
<dbReference type="GO" id="GO:0016987">
    <property type="term" value="F:sigma factor activity"/>
    <property type="evidence" value="ECO:0007669"/>
    <property type="project" value="UniProtKB-KW"/>
</dbReference>
<dbReference type="InterPro" id="IPR039425">
    <property type="entry name" value="RNA_pol_sigma-70-like"/>
</dbReference>
<feature type="domain" description="RNA polymerase sigma-70 region 2" evidence="5">
    <location>
        <begin position="12"/>
        <end position="73"/>
    </location>
</feature>
<dbReference type="OrthoDB" id="9794372at2"/>
<dbReference type="EMBL" id="BJNF01000108">
    <property type="protein sequence ID" value="GEC17405.1"/>
    <property type="molecule type" value="Genomic_DNA"/>
</dbReference>
<evidence type="ECO:0000256" key="3">
    <source>
        <dbReference type="ARBA" id="ARBA00023082"/>
    </source>
</evidence>
<dbReference type="GO" id="GO:0003677">
    <property type="term" value="F:DNA binding"/>
    <property type="evidence" value="ECO:0007669"/>
    <property type="project" value="InterPro"/>
</dbReference>
<evidence type="ECO:0000259" key="5">
    <source>
        <dbReference type="Pfam" id="PF04542"/>
    </source>
</evidence>
<accession>A0A4Y3WFE7</accession>
<keyword evidence="4" id="KW-0804">Transcription</keyword>
<dbReference type="NCBIfam" id="TIGR02937">
    <property type="entry name" value="sigma70-ECF"/>
    <property type="match status" value="1"/>
</dbReference>
<evidence type="ECO:0000256" key="4">
    <source>
        <dbReference type="ARBA" id="ARBA00023163"/>
    </source>
</evidence>
<dbReference type="Gene3D" id="1.10.1740.10">
    <property type="match status" value="1"/>
</dbReference>
<gene>
    <name evidence="7" type="ORF">NWI01_32970</name>
</gene>
<dbReference type="SUPFAM" id="SSF88946">
    <property type="entry name" value="Sigma2 domain of RNA polymerase sigma factors"/>
    <property type="match status" value="1"/>
</dbReference>
<sequence>MAESLSAAFLLHRRSLMWSVMRIVRDPQTAEDLAQETYLRAARAAESGPIEHLEAFLYQTARNLALDHLRRQRTRGGVQVDGLNTEEIEKVPANSPTPEGVIIERERLNRFWQALSALPERAQTVVVLSRVEGWQNGQIASHLGVSERTVFNDLKLAMAHCRDAIRRLDEG</sequence>
<keyword evidence="3" id="KW-0731">Sigma factor</keyword>
<evidence type="ECO:0000313" key="7">
    <source>
        <dbReference type="EMBL" id="GEC17405.1"/>
    </source>
</evidence>
<evidence type="ECO:0000259" key="6">
    <source>
        <dbReference type="Pfam" id="PF08281"/>
    </source>
</evidence>
<keyword evidence="7" id="KW-0240">DNA-directed RNA polymerase</keyword>
<protein>
    <submittedName>
        <fullName evidence="7">DNA-directed RNA polymerase sigma-70 factor</fullName>
    </submittedName>
</protein>
<comment type="caution">
    <text evidence="7">The sequence shown here is derived from an EMBL/GenBank/DDBJ whole genome shotgun (WGS) entry which is preliminary data.</text>
</comment>
<proteinExistence type="inferred from homology"/>
<evidence type="ECO:0000256" key="1">
    <source>
        <dbReference type="ARBA" id="ARBA00010641"/>
    </source>
</evidence>
<dbReference type="GO" id="GO:0006352">
    <property type="term" value="P:DNA-templated transcription initiation"/>
    <property type="evidence" value="ECO:0007669"/>
    <property type="project" value="InterPro"/>
</dbReference>
<dbReference type="Gene3D" id="1.10.10.10">
    <property type="entry name" value="Winged helix-like DNA-binding domain superfamily/Winged helix DNA-binding domain"/>
    <property type="match status" value="1"/>
</dbReference>
<dbReference type="InterPro" id="IPR007627">
    <property type="entry name" value="RNA_pol_sigma70_r2"/>
</dbReference>
<dbReference type="AlphaFoldDB" id="A0A4Y3WFE7"/>
<organism evidence="7 8">
    <name type="scientific">Nitrobacter winogradskyi</name>
    <name type="common">Nitrobacter agilis</name>
    <dbReference type="NCBI Taxonomy" id="913"/>
    <lineage>
        <taxon>Bacteria</taxon>
        <taxon>Pseudomonadati</taxon>
        <taxon>Pseudomonadota</taxon>
        <taxon>Alphaproteobacteria</taxon>
        <taxon>Hyphomicrobiales</taxon>
        <taxon>Nitrobacteraceae</taxon>
        <taxon>Nitrobacter</taxon>
    </lineage>
</organism>
<dbReference type="SUPFAM" id="SSF88659">
    <property type="entry name" value="Sigma3 and sigma4 domains of RNA polymerase sigma factors"/>
    <property type="match status" value="1"/>
</dbReference>
<dbReference type="Proteomes" id="UP000318825">
    <property type="component" value="Unassembled WGS sequence"/>
</dbReference>
<dbReference type="InterPro" id="IPR013324">
    <property type="entry name" value="RNA_pol_sigma_r3/r4-like"/>
</dbReference>
<evidence type="ECO:0000256" key="2">
    <source>
        <dbReference type="ARBA" id="ARBA00023015"/>
    </source>
</evidence>
<comment type="similarity">
    <text evidence="1">Belongs to the sigma-70 factor family. ECF subfamily.</text>
</comment>
<dbReference type="PANTHER" id="PTHR43133">
    <property type="entry name" value="RNA POLYMERASE ECF-TYPE SIGMA FACTO"/>
    <property type="match status" value="1"/>
</dbReference>
<dbReference type="InterPro" id="IPR013249">
    <property type="entry name" value="RNA_pol_sigma70_r4_t2"/>
</dbReference>
<dbReference type="Pfam" id="PF08281">
    <property type="entry name" value="Sigma70_r4_2"/>
    <property type="match status" value="1"/>
</dbReference>
<evidence type="ECO:0000313" key="8">
    <source>
        <dbReference type="Proteomes" id="UP000318825"/>
    </source>
</evidence>
<dbReference type="InterPro" id="IPR013325">
    <property type="entry name" value="RNA_pol_sigma_r2"/>
</dbReference>
<feature type="domain" description="RNA polymerase sigma factor 70 region 4 type 2" evidence="6">
    <location>
        <begin position="109"/>
        <end position="161"/>
    </location>
</feature>
<dbReference type="InterPro" id="IPR036388">
    <property type="entry name" value="WH-like_DNA-bd_sf"/>
</dbReference>
<reference evidence="7 8" key="1">
    <citation type="submission" date="2019-06" db="EMBL/GenBank/DDBJ databases">
        <title>Whole genome shotgun sequence of Nitrobacter winogradskyi NBRC 14297.</title>
        <authorList>
            <person name="Hosoyama A."/>
            <person name="Uohara A."/>
            <person name="Ohji S."/>
            <person name="Ichikawa N."/>
        </authorList>
    </citation>
    <scope>NUCLEOTIDE SEQUENCE [LARGE SCALE GENOMIC DNA]</scope>
    <source>
        <strain evidence="7 8">NBRC 14297</strain>
    </source>
</reference>
<name>A0A4Y3WFE7_NITWI</name>
<dbReference type="Pfam" id="PF04542">
    <property type="entry name" value="Sigma70_r2"/>
    <property type="match status" value="1"/>
</dbReference>
<dbReference type="GO" id="GO:0000428">
    <property type="term" value="C:DNA-directed RNA polymerase complex"/>
    <property type="evidence" value="ECO:0007669"/>
    <property type="project" value="UniProtKB-KW"/>
</dbReference>
<dbReference type="RefSeq" id="WP_141385156.1">
    <property type="nucleotide sequence ID" value="NZ_BJNF01000108.1"/>
</dbReference>